<evidence type="ECO:0000313" key="3">
    <source>
        <dbReference type="Proteomes" id="UP001189429"/>
    </source>
</evidence>
<feature type="non-terminal residue" evidence="2">
    <location>
        <position position="115"/>
    </location>
</feature>
<feature type="region of interest" description="Disordered" evidence="1">
    <location>
        <begin position="66"/>
        <end position="98"/>
    </location>
</feature>
<name>A0ABN9Y4Q3_9DINO</name>
<dbReference type="EMBL" id="CAUYUJ010021620">
    <property type="protein sequence ID" value="CAK0905935.1"/>
    <property type="molecule type" value="Genomic_DNA"/>
</dbReference>
<accession>A0ABN9Y4Q3</accession>
<sequence length="115" mass="12085">PPPPPPPPPPWAAVRRPPMGDEDAVLAALLVDLPEDTDIAVARAALAANDWDVEATRLAFSGSTRAYGEHLGDRGGDRHRALARGGYAAGQADPEPVEQDEFELAVRASLAAAEE</sequence>
<comment type="caution">
    <text evidence="2">The sequence shown here is derived from an EMBL/GenBank/DDBJ whole genome shotgun (WGS) entry which is preliminary data.</text>
</comment>
<reference evidence="2" key="1">
    <citation type="submission" date="2023-10" db="EMBL/GenBank/DDBJ databases">
        <authorList>
            <person name="Chen Y."/>
            <person name="Shah S."/>
            <person name="Dougan E. K."/>
            <person name="Thang M."/>
            <person name="Chan C."/>
        </authorList>
    </citation>
    <scope>NUCLEOTIDE SEQUENCE [LARGE SCALE GENOMIC DNA]</scope>
</reference>
<dbReference type="Proteomes" id="UP001189429">
    <property type="component" value="Unassembled WGS sequence"/>
</dbReference>
<keyword evidence="3" id="KW-1185">Reference proteome</keyword>
<organism evidence="2 3">
    <name type="scientific">Prorocentrum cordatum</name>
    <dbReference type="NCBI Taxonomy" id="2364126"/>
    <lineage>
        <taxon>Eukaryota</taxon>
        <taxon>Sar</taxon>
        <taxon>Alveolata</taxon>
        <taxon>Dinophyceae</taxon>
        <taxon>Prorocentrales</taxon>
        <taxon>Prorocentraceae</taxon>
        <taxon>Prorocentrum</taxon>
    </lineage>
</organism>
<feature type="compositionally biased region" description="Basic and acidic residues" evidence="1">
    <location>
        <begin position="67"/>
        <end position="80"/>
    </location>
</feature>
<feature type="non-terminal residue" evidence="2">
    <location>
        <position position="1"/>
    </location>
</feature>
<gene>
    <name evidence="2" type="ORF">PCOR1329_LOCUS81460</name>
</gene>
<protein>
    <submittedName>
        <fullName evidence="2">Uncharacterized protein</fullName>
    </submittedName>
</protein>
<evidence type="ECO:0000256" key="1">
    <source>
        <dbReference type="SAM" id="MobiDB-lite"/>
    </source>
</evidence>
<proteinExistence type="predicted"/>
<evidence type="ECO:0000313" key="2">
    <source>
        <dbReference type="EMBL" id="CAK0905935.1"/>
    </source>
</evidence>